<evidence type="ECO:0000259" key="5">
    <source>
        <dbReference type="Pfam" id="PF06165"/>
    </source>
</evidence>
<feature type="region of interest" description="Disordered" evidence="3">
    <location>
        <begin position="362"/>
        <end position="389"/>
    </location>
</feature>
<name>A0A7W9U4W4_9BURK</name>
<feature type="domain" description="Glycosyl hydrolase 94 supersandwich" evidence="5">
    <location>
        <begin position="2119"/>
        <end position="2396"/>
    </location>
</feature>
<evidence type="ECO:0000256" key="2">
    <source>
        <dbReference type="ARBA" id="ARBA00022679"/>
    </source>
</evidence>
<dbReference type="InterPro" id="IPR019282">
    <property type="entry name" value="Glycoamylase-like_cons_dom"/>
</dbReference>
<dbReference type="Pfam" id="PF17167">
    <property type="entry name" value="Glyco_hydro_94"/>
    <property type="match status" value="1"/>
</dbReference>
<dbReference type="Gene3D" id="2.60.420.10">
    <property type="entry name" value="Maltose phosphorylase, domain 3"/>
    <property type="match status" value="1"/>
</dbReference>
<feature type="domain" description="Glycosyl hydrolase 94 catalytic" evidence="7">
    <location>
        <begin position="2409"/>
        <end position="2834"/>
    </location>
</feature>
<dbReference type="Gene3D" id="1.50.10.140">
    <property type="match status" value="2"/>
</dbReference>
<gene>
    <name evidence="8" type="ORF">F4827_006899</name>
</gene>
<dbReference type="GO" id="GO:0030246">
    <property type="term" value="F:carbohydrate binding"/>
    <property type="evidence" value="ECO:0007669"/>
    <property type="project" value="InterPro"/>
</dbReference>
<keyword evidence="4" id="KW-0472">Membrane</keyword>
<keyword evidence="4" id="KW-1133">Transmembrane helix</keyword>
<dbReference type="InterPro" id="IPR010383">
    <property type="entry name" value="Glyco_hydrolase_94_b-supersand"/>
</dbReference>
<dbReference type="RefSeq" id="WP_183733256.1">
    <property type="nucleotide sequence ID" value="NZ_JACHBW010000038.1"/>
</dbReference>
<dbReference type="InterPro" id="IPR037820">
    <property type="entry name" value="GH94N_NdvB"/>
</dbReference>
<dbReference type="PANTHER" id="PTHR37469">
    <property type="entry name" value="CELLOBIONIC ACID PHOSPHORYLASE-RELATED"/>
    <property type="match status" value="1"/>
</dbReference>
<feature type="transmembrane region" description="Helical" evidence="4">
    <location>
        <begin position="436"/>
        <end position="457"/>
    </location>
</feature>
<protein>
    <submittedName>
        <fullName evidence="8">Cyclic beta-1,2-glucan synthetase</fullName>
        <ecNumber evidence="8">2.4.1.-</ecNumber>
    </submittedName>
</protein>
<accession>A0A7W9U4W4</accession>
<keyword evidence="4" id="KW-0812">Transmembrane</keyword>
<dbReference type="SUPFAM" id="SSF48208">
    <property type="entry name" value="Six-hairpin glycosidases"/>
    <property type="match status" value="1"/>
</dbReference>
<dbReference type="PANTHER" id="PTHR37469:SF2">
    <property type="entry name" value="CELLOBIONIC ACID PHOSPHORYLASE"/>
    <property type="match status" value="1"/>
</dbReference>
<dbReference type="InterPro" id="IPR012341">
    <property type="entry name" value="6hp_glycosidase-like_sf"/>
</dbReference>
<feature type="transmembrane region" description="Helical" evidence="4">
    <location>
        <begin position="864"/>
        <end position="885"/>
    </location>
</feature>
<dbReference type="GO" id="GO:0016757">
    <property type="term" value="F:glycosyltransferase activity"/>
    <property type="evidence" value="ECO:0007669"/>
    <property type="project" value="UniProtKB-KW"/>
</dbReference>
<organism evidence="8 9">
    <name type="scientific">Paraburkholderia bannensis</name>
    <dbReference type="NCBI Taxonomy" id="765414"/>
    <lineage>
        <taxon>Bacteria</taxon>
        <taxon>Pseudomonadati</taxon>
        <taxon>Pseudomonadota</taxon>
        <taxon>Betaproteobacteria</taxon>
        <taxon>Burkholderiales</taxon>
        <taxon>Burkholderiaceae</taxon>
        <taxon>Paraburkholderia</taxon>
    </lineage>
</organism>
<dbReference type="SUPFAM" id="SSF74650">
    <property type="entry name" value="Galactose mutarotase-like"/>
    <property type="match status" value="2"/>
</dbReference>
<dbReference type="InterPro" id="IPR011013">
    <property type="entry name" value="Gal_mutarotase_sf_dom"/>
</dbReference>
<evidence type="ECO:0000256" key="4">
    <source>
        <dbReference type="SAM" id="Phobius"/>
    </source>
</evidence>
<feature type="domain" description="Glycoamylase-like" evidence="6">
    <location>
        <begin position="1353"/>
        <end position="1549"/>
    </location>
</feature>
<evidence type="ECO:0000313" key="8">
    <source>
        <dbReference type="EMBL" id="MBB6107019.1"/>
    </source>
</evidence>
<evidence type="ECO:0000313" key="9">
    <source>
        <dbReference type="Proteomes" id="UP000571554"/>
    </source>
</evidence>
<dbReference type="GO" id="GO:0005975">
    <property type="term" value="P:carbohydrate metabolic process"/>
    <property type="evidence" value="ECO:0007669"/>
    <property type="project" value="InterPro"/>
</dbReference>
<dbReference type="EC" id="2.4.1.-" evidence="8"/>
<dbReference type="InterPro" id="IPR008928">
    <property type="entry name" value="6-hairpin_glycosidase_sf"/>
</dbReference>
<dbReference type="Pfam" id="PF06165">
    <property type="entry name" value="GH94_b-supersand"/>
    <property type="match status" value="2"/>
</dbReference>
<keyword evidence="2 8" id="KW-0808">Transferase</keyword>
<comment type="caution">
    <text evidence="8">The sequence shown here is derived from an EMBL/GenBank/DDBJ whole genome shotgun (WGS) entry which is preliminary data.</text>
</comment>
<feature type="transmembrane region" description="Helical" evidence="4">
    <location>
        <begin position="968"/>
        <end position="990"/>
    </location>
</feature>
<evidence type="ECO:0000259" key="7">
    <source>
        <dbReference type="Pfam" id="PF17167"/>
    </source>
</evidence>
<dbReference type="CDD" id="cd11756">
    <property type="entry name" value="GH94N_ChvB_NdvB_1_like"/>
    <property type="match status" value="1"/>
</dbReference>
<dbReference type="Pfam" id="PF10091">
    <property type="entry name" value="Glycoamylase"/>
    <property type="match status" value="1"/>
</dbReference>
<dbReference type="Gene3D" id="2.70.98.40">
    <property type="entry name" value="Glycoside hydrolase, family 65, N-terminal domain"/>
    <property type="match status" value="2"/>
</dbReference>
<evidence type="ECO:0000256" key="1">
    <source>
        <dbReference type="ARBA" id="ARBA00022676"/>
    </source>
</evidence>
<reference evidence="8 9" key="1">
    <citation type="submission" date="2020-08" db="EMBL/GenBank/DDBJ databases">
        <title>Above-ground endophytic microbial communities from plants in different locations in the United States.</title>
        <authorList>
            <person name="Frank C."/>
        </authorList>
    </citation>
    <scope>NUCLEOTIDE SEQUENCE [LARGE SCALE GENOMIC DNA]</scope>
    <source>
        <strain evidence="8 9">WP4_2_2</strain>
    </source>
</reference>
<dbReference type="InterPro" id="IPR037824">
    <property type="entry name" value="GH94N_2_NdvB"/>
</dbReference>
<keyword evidence="9" id="KW-1185">Reference proteome</keyword>
<dbReference type="Gene3D" id="1.50.10.10">
    <property type="match status" value="1"/>
</dbReference>
<proteinExistence type="predicted"/>
<dbReference type="CDD" id="cd11753">
    <property type="entry name" value="GH94N_ChvB_NdvB_2_like"/>
    <property type="match status" value="1"/>
</dbReference>
<feature type="transmembrane region" description="Helical" evidence="4">
    <location>
        <begin position="840"/>
        <end position="858"/>
    </location>
</feature>
<dbReference type="InterPro" id="IPR052047">
    <property type="entry name" value="GH94_Enzymes"/>
</dbReference>
<feature type="transmembrane region" description="Helical" evidence="4">
    <location>
        <begin position="996"/>
        <end position="1016"/>
    </location>
</feature>
<feature type="transmembrane region" description="Helical" evidence="4">
    <location>
        <begin position="463"/>
        <end position="484"/>
    </location>
</feature>
<evidence type="ECO:0000256" key="3">
    <source>
        <dbReference type="SAM" id="MobiDB-lite"/>
    </source>
</evidence>
<evidence type="ECO:0000259" key="6">
    <source>
        <dbReference type="Pfam" id="PF10091"/>
    </source>
</evidence>
<dbReference type="Proteomes" id="UP000571554">
    <property type="component" value="Unassembled WGS sequence"/>
</dbReference>
<dbReference type="SMART" id="SM01068">
    <property type="entry name" value="CBM_X"/>
    <property type="match status" value="2"/>
</dbReference>
<dbReference type="EMBL" id="JACHBW010000038">
    <property type="protein sequence ID" value="MBB6107019.1"/>
    <property type="molecule type" value="Genomic_DNA"/>
</dbReference>
<sequence length="2918" mass="317635">MFLSFIRASGAYGSTSPWNSKEPVRDELFGEERLAQHARSLACAQHILPATCAGPSLAARLKDNAHRLMRAYGATVVAAAQDEAITPAAEWLLDNYYLVEEQVRKVRDDLPPSYYRQLPKLSVGPFAWYPRVFGVAWAFVAHTDSRFDPDLLCHFMRAYQTVQPLTIGELWAVAITLRIVLIENLRRLADQITEGRTARLDANAMADCLLDGGGHAFEDVVALAARYQRTSLLDTFSVQLLQRLHDEDPQTTPAVLWMDERLAAQHTTAERIVAGVHQQQGAASVTVRNVITSMRLISDVDWTVLFERISPVDDVLRTHRGFVEMDFATRNLYRGAIEALARGSSASETDIAHRVIAAAESAEAKGENASRTTAPRAEEGEPLPGQLGGAAARRECEPGYYLLTEGRRALERAIGYRPPIGVWLHRFTRRAGLPGYLGRILVLAALILTGMIEFSAGFATPRVWLICLSLAGLLPAVDVAVAIVNRSVMRDVGAIVLPGLALRNGIPARQCTVVAVPALLTTASTVAEQIECLEIHHLASPEGELYFALLTDWTDAPAERVEGDEALLSVAVAGIARLNRQYRGGARGPRFLLLHRRRTWNDEEGQWMGWERKRGKLHELNRLLRGAPDTTFVEIDGRPPVAPPEVRYVITLDADTRLPRDAVRRLIGKMAHPLNHPVFDARSQRIVEGYGVLQPRVTPSLPVGTEGSLFQRIVSSPSGIDPYAAAVSDVYQDLFDEGSYTGKGIYDVDAFEAALAGRVPENTMLSHDLFEGIFARAGLASDIEVVEEYPARYDVSEARQHRWARGDWQLLPWLLGVHWRPDLALAAIGRWKMVDNLRRTVIAPAAFVALLVGWTLPLTAAWRWTAFVLATIALPVLLPVLGALVPHRRRASVKMTARSLFGAWLVDLRLALGRFGFSTVLLAQQAWSMGDAIARTLFRVLVSRRHLLEWTTAAEAGARGRLTLGRTWLHMSGGAVLALGAGAVAGSAAWRTGHEGVWVALPFVLVWLASPALAYWSSLAPMAAANLAVGDADARQLRHRARRTWRYFETFVTSDDQMLPPDNFQEDPRPVVAHRTSPTNIGLYLLATVSAREFGWVGTADAVERLEATLETMQRMLRFRGHFYNWYDTQDLRPLDPKYVSSVDSGNLAGHLIALGNACRAWARQIAGADFVVACAGIGDTLNLLDEAVRVSCRDRTHSALDGEFLRAVAALRVWLDAVPRGATGDGMSEASEARTVPDWRTGVLLVATVSDIAHALVDEGSTSQNRIDAQENDLLFWTTALERAMHSHGRDVTRSASDATALSRRLNRVTDSALQMANAMEFGFLLDPVRMLLSIGYSVAEGRLDEGSYDLLASEARLASFVAIAKGDVPARHWFRLGRVAVPVAGGAALISWSGSMFEYLMPSLVVRAPFSSLLARTVALVVRRQIRYGATLGLPWGISESAYNSRDLELTYQYASFGIPDLGLKRGLGNQAVIAPYATALAAMVAPLPALRNFERLEAAGATGRFGFYEALDYTPARVPEGQTVAIVRAFMAHHQGMVIASIANALLGGRIRGFFHAEPAIRATELLLQERMPGAVAVAHLRVDEKSAGQLRGIEPAVARHMVSASDPSPATHLLSNGRYAVMLTAAGSGYSRWGDMAITRWREDATRDDWGSYLYVQDVDSGNCWSAAWQPTGVVPDSYDVTFTENRAEFVRRDGALTTSLDVIVSAEDDAEVRRVSVSNAGSRTCTIEFTSYAEIVLATPATDQAHPAFAKLFIETEYLAELGVILATRRRRAPDEPEVWAAHLSVIEADQPGSIEIETDRARFIGRGGSVRSPRVLGGGRALSNTAGVVLDPVFAMRRRMRIAPGATASVAFWTIVADTRGQLLDIVDKHSDDASFSRAVMLAWTQAQVQLRHTGVSADEAALFQRMAGYLLYGDAAMRPNSVALIRGAAAAAAAGSVGAAPLWAHGVSGDLPILLVRIDDIEHMALVRQLVHAHEYWQMKRLAVDLVIVNERASSYVQDLQVALETLVRPGRSRPLSAGPAPGNVFVLRADLMAGDARVLFPVVARAVLAARNGRLPEQLRRLAGAPSAGLPRARRQPAPEAVASTSSAVSVAVDAGLECFNGFGGFAHDGREYVIVLGPGQRTPMPWVNVIANPACGFVVSAEGGGYTWTSDSRGHQLTPWSNDPVGDPAGEAFYVRDEATGALWGPQAAPVRDQSAGAEPYIARHGQGYSRFAHTADDVALELLQFVPLSDPVKISRLTLRNLSNRDRQLSVTAYVEWVLGAQRSVTVPHIVSEIDAATGAIFVRNGYGATYRGRVAFADLGGEQSGWTTDRREFIGRNGTLSDPVALAEGAGDSPLSGKVGAGLDPCAALQTVIDLPTGGVVEVVFLLGEAATAADARQLVAYYREADLDDILAAVTSFWDETLGAVQVTTPDRALDLMLNRWLLYQTLACRIWARAGFYQASGAYGFRDQLQDGMALVWARPALTREHLLRAAARQFPEGDVQHWWLPETGGGIRTRIADDCSWLAYAVAQYIDMTGDQGILDVMVPFLEGCALAADQRDVYFVPDVSDTSATLFEHCAVAIEHTLGLFGAHGLPLMGTGDWNDGMNRVGEEGRGESVWLGWFLYATLMAFAPLARARHEDALADYWLARADALRKSVESAGWDGAWYRRAYYDDGTSLGSEGNDECAIDAIAQSWSVLSGAASVEHGALSMAALDDRLIRREDGLALLFTPPFDKTPLDPGYIKGYPPGIRENGGQYTHAAMWSVLAFAQLGDGDRAAGLLAMLNPVNRSRTRRGANSYKVEPYVVAADVYSVEPHVGRGGWTWYTGSAGWMYRAGIEGVLGLRKRGGELWIEPCVPSAWPGFSAVFRHGKSHYEIVVNNPHHVCRGVCSMSVDGRTLEVGVAAVPLVDDGARHRVIMTLGPGLDY</sequence>
<keyword evidence="1 8" id="KW-0328">Glycosyltransferase</keyword>
<feature type="domain" description="Glycosyl hydrolase 94 supersandwich" evidence="5">
    <location>
        <begin position="1604"/>
        <end position="1878"/>
    </location>
</feature>
<dbReference type="InterPro" id="IPR033432">
    <property type="entry name" value="GH94_catalytic"/>
</dbReference>
<dbReference type="InterPro" id="IPR037018">
    <property type="entry name" value="GH65_N"/>
</dbReference>